<keyword evidence="9 15" id="KW-0378">Hydrolase</keyword>
<evidence type="ECO:0000256" key="8">
    <source>
        <dbReference type="ARBA" id="ARBA00022729"/>
    </source>
</evidence>
<evidence type="ECO:0000256" key="6">
    <source>
        <dbReference type="ARBA" id="ARBA00022685"/>
    </source>
</evidence>
<dbReference type="SUPFAM" id="SSF55486">
    <property type="entry name" value="Metalloproteases ('zincins'), catalytic domain"/>
    <property type="match status" value="1"/>
</dbReference>
<dbReference type="InterPro" id="IPR024079">
    <property type="entry name" value="MetalloPept_cat_dom_sf"/>
</dbReference>
<dbReference type="InterPro" id="IPR050414">
    <property type="entry name" value="Fungal_M35_metalloproteases"/>
</dbReference>
<keyword evidence="5 15" id="KW-0645">Protease</keyword>
<keyword evidence="19" id="KW-1185">Reference proteome</keyword>
<dbReference type="InterPro" id="IPR029463">
    <property type="entry name" value="Lys_MEP"/>
</dbReference>
<feature type="binding site" evidence="14">
    <location>
        <position position="317"/>
    </location>
    <ligand>
        <name>Zn(2+)</name>
        <dbReference type="ChEBI" id="CHEBI:29105"/>
        <note>catalytic</note>
    </ligand>
</feature>
<evidence type="ECO:0000256" key="10">
    <source>
        <dbReference type="ARBA" id="ARBA00022833"/>
    </source>
</evidence>
<comment type="caution">
    <text evidence="18">The sequence shown here is derived from an EMBL/GenBank/DDBJ whole genome shotgun (WGS) entry which is preliminary data.</text>
</comment>
<dbReference type="PANTHER" id="PTHR37016:SF2">
    <property type="entry name" value="NEUTRAL PROTEASE 2 HOMOLOG SNOG_02177"/>
    <property type="match status" value="1"/>
</dbReference>
<evidence type="ECO:0000259" key="17">
    <source>
        <dbReference type="SMART" id="SM01351"/>
    </source>
</evidence>
<feature type="binding site" evidence="14">
    <location>
        <position position="308"/>
    </location>
    <ligand>
        <name>Zn(2+)</name>
        <dbReference type="ChEBI" id="CHEBI:29105"/>
        <note>catalytic</note>
    </ligand>
</feature>
<evidence type="ECO:0000256" key="5">
    <source>
        <dbReference type="ARBA" id="ARBA00022670"/>
    </source>
</evidence>
<evidence type="ECO:0000256" key="13">
    <source>
        <dbReference type="PIRSR" id="PIRSR601384-1"/>
    </source>
</evidence>
<feature type="chain" id="PRO_5040846305" description="Neutral protease 2" evidence="16">
    <location>
        <begin position="16"/>
        <end position="351"/>
    </location>
</feature>
<dbReference type="CDD" id="cd11008">
    <property type="entry name" value="M35_deuterolysin_like"/>
    <property type="match status" value="1"/>
</dbReference>
<keyword evidence="8 16" id="KW-0732">Signal</keyword>
<evidence type="ECO:0000256" key="15">
    <source>
        <dbReference type="RuleBase" id="RU361126"/>
    </source>
</evidence>
<protein>
    <recommendedName>
        <fullName evidence="15">Neutral protease 2</fullName>
        <ecNumber evidence="15">3.4.24.39</ecNumber>
    </recommendedName>
    <alternativeName>
        <fullName evidence="15">Deuterolysin</fullName>
    </alternativeName>
</protein>
<dbReference type="GO" id="GO:0005576">
    <property type="term" value="C:extracellular region"/>
    <property type="evidence" value="ECO:0007669"/>
    <property type="project" value="UniProtKB-SubCell"/>
</dbReference>
<keyword evidence="7 14" id="KW-0479">Metal-binding</keyword>
<comment type="cofactor">
    <cofactor evidence="14 15">
        <name>Zn(2+)</name>
        <dbReference type="ChEBI" id="CHEBI:29105"/>
    </cofactor>
    <text evidence="14 15">Binds 1 zinc ion per subunit.</text>
</comment>
<evidence type="ECO:0000256" key="16">
    <source>
        <dbReference type="SAM" id="SignalP"/>
    </source>
</evidence>
<gene>
    <name evidence="18" type="ORF">N0V93_004654</name>
</gene>
<dbReference type="InterPro" id="IPR001384">
    <property type="entry name" value="Peptidase_M35"/>
</dbReference>
<comment type="catalytic activity">
    <reaction evidence="1 15">
        <text>Preferential cleavage of bonds with hydrophobic residues in P1'. Also 3-Asn-|-Gln-4 and 8-Gly-|-Ser-9 bonds in insulin B chain.</text>
        <dbReference type="EC" id="3.4.24.39"/>
    </reaction>
</comment>
<evidence type="ECO:0000256" key="7">
    <source>
        <dbReference type="ARBA" id="ARBA00022723"/>
    </source>
</evidence>
<dbReference type="GO" id="GO:0004222">
    <property type="term" value="F:metalloendopeptidase activity"/>
    <property type="evidence" value="ECO:0007669"/>
    <property type="project" value="InterPro"/>
</dbReference>
<evidence type="ECO:0000256" key="2">
    <source>
        <dbReference type="ARBA" id="ARBA00004613"/>
    </source>
</evidence>
<dbReference type="Pfam" id="PF02102">
    <property type="entry name" value="Peptidase_M35"/>
    <property type="match status" value="1"/>
</dbReference>
<comment type="similarity">
    <text evidence="3 15">Belongs to the peptidase M35 family.</text>
</comment>
<keyword evidence="12" id="KW-0865">Zymogen</keyword>
<feature type="binding site" evidence="14">
    <location>
        <position position="304"/>
    </location>
    <ligand>
        <name>Zn(2+)</name>
        <dbReference type="ChEBI" id="CHEBI:29105"/>
        <note>catalytic</note>
    </ligand>
</feature>
<dbReference type="GO" id="GO:0046872">
    <property type="term" value="F:metal ion binding"/>
    <property type="evidence" value="ECO:0007669"/>
    <property type="project" value="UniProtKB-KW"/>
</dbReference>
<dbReference type="OrthoDB" id="412874at2759"/>
<keyword evidence="11 15" id="KW-0482">Metalloprotease</keyword>
<evidence type="ECO:0000313" key="19">
    <source>
        <dbReference type="Proteomes" id="UP001140453"/>
    </source>
</evidence>
<evidence type="ECO:0000256" key="12">
    <source>
        <dbReference type="ARBA" id="ARBA00023145"/>
    </source>
</evidence>
<dbReference type="EMBL" id="JAPEVB010000003">
    <property type="protein sequence ID" value="KAJ4391041.1"/>
    <property type="molecule type" value="Genomic_DNA"/>
</dbReference>
<keyword evidence="10 14" id="KW-0862">Zinc</keyword>
<evidence type="ECO:0000256" key="14">
    <source>
        <dbReference type="PIRSR" id="PIRSR601384-2"/>
    </source>
</evidence>
<dbReference type="Gene3D" id="3.40.390.10">
    <property type="entry name" value="Collagenase (Catalytic Domain)"/>
    <property type="match status" value="1"/>
</dbReference>
<sequence length="351" mass="36389">MKFNAVLCFVASALAVSIDRLEKRDSPLAVKIESVGNSAVKASITNTGASAIKVFKAGSILDSIPIEKTKVFTGAEQVAFDGMRVRLQTTGLEEDAFQTIAPGETVEAEWDPALVHDLSSGGQFDFVASGSFLTADIDSTELTGAVAYSSNTLASKIDGSAAAQVRRDFHDKVKRTDVQSDCTGTQLSAVNSALSSCRSFAAAASTAATSGAAAKLTEYFKSSTTATRSTVASVFSKVASECGSTTSGASDTYCTDVLSGCKTNVLAYTYPSYSVIAYCPIFFSALPAVSSTCHAQDKATTVLHETTHLSQIAGTDDLGYGYSAASGLSTSQALNNADTYALFANAIHVGC</sequence>
<dbReference type="GO" id="GO:0006508">
    <property type="term" value="P:proteolysis"/>
    <property type="evidence" value="ECO:0007669"/>
    <property type="project" value="UniProtKB-KW"/>
</dbReference>
<dbReference type="SMART" id="SM01351">
    <property type="entry name" value="Aspzincin_M35"/>
    <property type="match status" value="1"/>
</dbReference>
<dbReference type="AlphaFoldDB" id="A0A9W9CXD9"/>
<evidence type="ECO:0000256" key="11">
    <source>
        <dbReference type="ARBA" id="ARBA00023049"/>
    </source>
</evidence>
<keyword evidence="6 15" id="KW-0165">Cleavage on pair of basic residues</keyword>
<feature type="signal peptide" evidence="16">
    <location>
        <begin position="1"/>
        <end position="15"/>
    </location>
</feature>
<comment type="subcellular location">
    <subcellularLocation>
        <location evidence="2 15">Secreted</location>
    </subcellularLocation>
</comment>
<dbReference type="PRINTS" id="PR00768">
    <property type="entry name" value="DEUTEROLYSIN"/>
</dbReference>
<keyword evidence="4 15" id="KW-0964">Secreted</keyword>
<accession>A0A9W9CXD9</accession>
<comment type="function">
    <text evidence="15">Secreted metalloproteinase that allows assimilation of proteinaceous substrates. Shows high activities on basic nuclear substrates such as histone and protamine.</text>
</comment>
<dbReference type="EC" id="3.4.24.39" evidence="15"/>
<evidence type="ECO:0000256" key="1">
    <source>
        <dbReference type="ARBA" id="ARBA00001187"/>
    </source>
</evidence>
<dbReference type="PANTHER" id="PTHR37016">
    <property type="match status" value="1"/>
</dbReference>
<proteinExistence type="inferred from homology"/>
<evidence type="ECO:0000256" key="3">
    <source>
        <dbReference type="ARBA" id="ARBA00010279"/>
    </source>
</evidence>
<evidence type="ECO:0000256" key="9">
    <source>
        <dbReference type="ARBA" id="ARBA00022801"/>
    </source>
</evidence>
<name>A0A9W9CXD9_9PEZI</name>
<dbReference type="Gene3D" id="2.60.40.2970">
    <property type="match status" value="1"/>
</dbReference>
<organism evidence="18 19">
    <name type="scientific">Gnomoniopsis smithogilvyi</name>
    <dbReference type="NCBI Taxonomy" id="1191159"/>
    <lineage>
        <taxon>Eukaryota</taxon>
        <taxon>Fungi</taxon>
        <taxon>Dikarya</taxon>
        <taxon>Ascomycota</taxon>
        <taxon>Pezizomycotina</taxon>
        <taxon>Sordariomycetes</taxon>
        <taxon>Sordariomycetidae</taxon>
        <taxon>Diaporthales</taxon>
        <taxon>Gnomoniaceae</taxon>
        <taxon>Gnomoniopsis</taxon>
    </lineage>
</organism>
<reference evidence="18" key="1">
    <citation type="submission" date="2022-10" db="EMBL/GenBank/DDBJ databases">
        <title>Tapping the CABI collections for fungal endophytes: first genome assemblies for Collariella, Neodidymelliopsis, Ascochyta clinopodiicola, Didymella pomorum, Didymosphaeria variabile, Neocosmospora piperis and Neocucurbitaria cava.</title>
        <authorList>
            <person name="Hill R."/>
        </authorList>
    </citation>
    <scope>NUCLEOTIDE SEQUENCE</scope>
    <source>
        <strain evidence="18">IMI 355082</strain>
    </source>
</reference>
<feature type="active site" evidence="13">
    <location>
        <position position="305"/>
    </location>
</feature>
<feature type="domain" description="Lysine-specific metallo-endopeptidase" evidence="17">
    <location>
        <begin position="204"/>
        <end position="345"/>
    </location>
</feature>
<evidence type="ECO:0000256" key="4">
    <source>
        <dbReference type="ARBA" id="ARBA00022525"/>
    </source>
</evidence>
<evidence type="ECO:0000313" key="18">
    <source>
        <dbReference type="EMBL" id="KAJ4391041.1"/>
    </source>
</evidence>
<dbReference type="Proteomes" id="UP001140453">
    <property type="component" value="Unassembled WGS sequence"/>
</dbReference>